<dbReference type="AlphaFoldDB" id="A0A378I290"/>
<evidence type="ECO:0000256" key="1">
    <source>
        <dbReference type="ARBA" id="ARBA00004651"/>
    </source>
</evidence>
<dbReference type="Pfam" id="PF00854">
    <property type="entry name" value="PTR2"/>
    <property type="match status" value="1"/>
</dbReference>
<feature type="transmembrane region" description="Helical" evidence="8">
    <location>
        <begin position="243"/>
        <end position="259"/>
    </location>
</feature>
<dbReference type="Proteomes" id="UP000254968">
    <property type="component" value="Unassembled WGS sequence"/>
</dbReference>
<dbReference type="SUPFAM" id="SSF103473">
    <property type="entry name" value="MFS general substrate transporter"/>
    <property type="match status" value="1"/>
</dbReference>
<feature type="transmembrane region" description="Helical" evidence="8">
    <location>
        <begin position="56"/>
        <end position="75"/>
    </location>
</feature>
<evidence type="ECO:0000256" key="7">
    <source>
        <dbReference type="ARBA" id="ARBA00023136"/>
    </source>
</evidence>
<feature type="transmembrane region" description="Helical" evidence="8">
    <location>
        <begin position="215"/>
        <end position="237"/>
    </location>
</feature>
<gene>
    <name evidence="9" type="primary">ydgR</name>
    <name evidence="9" type="ORF">NCTC13315_01648</name>
</gene>
<dbReference type="PANTHER" id="PTHR23517">
    <property type="entry name" value="RESISTANCE PROTEIN MDTM, PUTATIVE-RELATED-RELATED"/>
    <property type="match status" value="1"/>
</dbReference>
<keyword evidence="2" id="KW-0813">Transport</keyword>
<organism evidence="9 10">
    <name type="scientific">Legionella beliardensis</name>
    <dbReference type="NCBI Taxonomy" id="91822"/>
    <lineage>
        <taxon>Bacteria</taxon>
        <taxon>Pseudomonadati</taxon>
        <taxon>Pseudomonadota</taxon>
        <taxon>Gammaproteobacteria</taxon>
        <taxon>Legionellales</taxon>
        <taxon>Legionellaceae</taxon>
        <taxon>Legionella</taxon>
    </lineage>
</organism>
<feature type="transmembrane region" description="Helical" evidence="8">
    <location>
        <begin position="82"/>
        <end position="101"/>
    </location>
</feature>
<dbReference type="EMBL" id="UGNV01000001">
    <property type="protein sequence ID" value="STX29113.1"/>
    <property type="molecule type" value="Genomic_DNA"/>
</dbReference>
<evidence type="ECO:0000313" key="10">
    <source>
        <dbReference type="Proteomes" id="UP000254968"/>
    </source>
</evidence>
<dbReference type="OrthoDB" id="9772725at2"/>
<dbReference type="NCBIfam" id="TIGR00924">
    <property type="entry name" value="yjdL_sub1_fam"/>
    <property type="match status" value="1"/>
</dbReference>
<dbReference type="GO" id="GO:0005886">
    <property type="term" value="C:plasma membrane"/>
    <property type="evidence" value="ECO:0007669"/>
    <property type="project" value="UniProtKB-SubCell"/>
</dbReference>
<evidence type="ECO:0000256" key="8">
    <source>
        <dbReference type="SAM" id="Phobius"/>
    </source>
</evidence>
<reference evidence="9 10" key="1">
    <citation type="submission" date="2018-06" db="EMBL/GenBank/DDBJ databases">
        <authorList>
            <consortium name="Pathogen Informatics"/>
            <person name="Doyle S."/>
        </authorList>
    </citation>
    <scope>NUCLEOTIDE SEQUENCE [LARGE SCALE GENOMIC DNA]</scope>
    <source>
        <strain evidence="9 10">NCTC13315</strain>
    </source>
</reference>
<dbReference type="GO" id="GO:0015833">
    <property type="term" value="P:peptide transport"/>
    <property type="evidence" value="ECO:0007669"/>
    <property type="project" value="UniProtKB-KW"/>
</dbReference>
<evidence type="ECO:0000256" key="4">
    <source>
        <dbReference type="ARBA" id="ARBA00022692"/>
    </source>
</evidence>
<keyword evidence="6 8" id="KW-1133">Transmembrane helix</keyword>
<evidence type="ECO:0000256" key="3">
    <source>
        <dbReference type="ARBA" id="ARBA00022475"/>
    </source>
</evidence>
<sequence length="501" mass="55607">MSTKDSNKSLSSLFSQSIFALFCIQIFSTLSFSVLYSTLVLYMTGPLHLTTQYANSVMGVFVAFNFALHLLGGYWGGRFLSYRALFCVGMLAQILGCVLLSLVQIDYFYYGLAVFLTGSGVNITCLNCMLTQRFEPEDTRRESAFLYNYAGMNIGFFAGFSLSGYFQLLQNYHRLFLLSSIGNLVALLICLYFWHALADRYSLFIQQDKARQRRLSLKGLLMVICLPFVLSPLLHFADLANKLVLLTGIIMLGVVYVLAFKQAEQEARQKIFAFGILMVIGIVFWMLYQIGPMGLTHFIDHNVQRHWLMITIPPQWFQNINTICIVLGGPLLSMLFTRMRNRGIYINIPMQFAAALFLIGLAFAILPLGIVNANAKGLIGPEWIVLSFILQSAGELLISPIGYAMIGALAPVSLQGVMMGIWMLSSGVGATLSSYSSNWMTIGQNTVNPLLTNAGYSRVFLILGCVAIAAGACLCIISPVIKRWMNDKKQIEESSATLVTV</sequence>
<feature type="transmembrane region" description="Helical" evidence="8">
    <location>
        <begin position="172"/>
        <end position="194"/>
    </location>
</feature>
<dbReference type="GO" id="GO:1904680">
    <property type="term" value="F:peptide transmembrane transporter activity"/>
    <property type="evidence" value="ECO:0007669"/>
    <property type="project" value="InterPro"/>
</dbReference>
<feature type="transmembrane region" description="Helical" evidence="8">
    <location>
        <begin position="383"/>
        <end position="405"/>
    </location>
</feature>
<evidence type="ECO:0000256" key="2">
    <source>
        <dbReference type="ARBA" id="ARBA00022448"/>
    </source>
</evidence>
<keyword evidence="5" id="KW-0571">Peptide transport</keyword>
<dbReference type="RefSeq" id="WP_115302811.1">
    <property type="nucleotide sequence ID" value="NZ_CAAAHO010000004.1"/>
</dbReference>
<feature type="transmembrane region" description="Helical" evidence="8">
    <location>
        <begin position="348"/>
        <end position="371"/>
    </location>
</feature>
<protein>
    <submittedName>
        <fullName evidence="9">Peptide transport protein</fullName>
    </submittedName>
</protein>
<feature type="transmembrane region" description="Helical" evidence="8">
    <location>
        <begin position="12"/>
        <end position="36"/>
    </location>
</feature>
<keyword evidence="5" id="KW-0653">Protein transport</keyword>
<evidence type="ECO:0000313" key="9">
    <source>
        <dbReference type="EMBL" id="STX29113.1"/>
    </source>
</evidence>
<keyword evidence="4 8" id="KW-0812">Transmembrane</keyword>
<proteinExistence type="predicted"/>
<feature type="transmembrane region" description="Helical" evidence="8">
    <location>
        <begin position="417"/>
        <end position="436"/>
    </location>
</feature>
<feature type="transmembrane region" description="Helical" evidence="8">
    <location>
        <begin position="456"/>
        <end position="481"/>
    </location>
</feature>
<dbReference type="PANTHER" id="PTHR23517:SF15">
    <property type="entry name" value="PROTON-DEPENDENT OLIGOPEPTIDE FAMILY TRANSPORT PROTEIN"/>
    <property type="match status" value="1"/>
</dbReference>
<dbReference type="InterPro" id="IPR050171">
    <property type="entry name" value="MFS_Transporters"/>
</dbReference>
<comment type="subcellular location">
    <subcellularLocation>
        <location evidence="1">Cell membrane</location>
        <topology evidence="1">Multi-pass membrane protein</topology>
    </subcellularLocation>
</comment>
<keyword evidence="10" id="KW-1185">Reference proteome</keyword>
<feature type="transmembrane region" description="Helical" evidence="8">
    <location>
        <begin position="107"/>
        <end position="126"/>
    </location>
</feature>
<accession>A0A378I290</accession>
<feature type="transmembrane region" description="Helical" evidence="8">
    <location>
        <begin position="316"/>
        <end position="336"/>
    </location>
</feature>
<keyword evidence="7 8" id="KW-0472">Membrane</keyword>
<keyword evidence="3" id="KW-1003">Cell membrane</keyword>
<evidence type="ECO:0000256" key="6">
    <source>
        <dbReference type="ARBA" id="ARBA00022989"/>
    </source>
</evidence>
<dbReference type="InterPro" id="IPR005279">
    <property type="entry name" value="Dipep/tripep_permease"/>
</dbReference>
<feature type="transmembrane region" description="Helical" evidence="8">
    <location>
        <begin position="146"/>
        <end position="166"/>
    </location>
</feature>
<name>A0A378I290_9GAMM</name>
<dbReference type="InterPro" id="IPR000109">
    <property type="entry name" value="POT_fam"/>
</dbReference>
<evidence type="ECO:0000256" key="5">
    <source>
        <dbReference type="ARBA" id="ARBA00022856"/>
    </source>
</evidence>
<dbReference type="Gene3D" id="1.20.1250.20">
    <property type="entry name" value="MFS general substrate transporter like domains"/>
    <property type="match status" value="1"/>
</dbReference>
<dbReference type="InterPro" id="IPR036259">
    <property type="entry name" value="MFS_trans_sf"/>
</dbReference>
<feature type="transmembrane region" description="Helical" evidence="8">
    <location>
        <begin position="271"/>
        <end position="288"/>
    </location>
</feature>